<organism evidence="1 4">
    <name type="scientific">Rossellomorea aquimaris</name>
    <dbReference type="NCBI Taxonomy" id="189382"/>
    <lineage>
        <taxon>Bacteria</taxon>
        <taxon>Bacillati</taxon>
        <taxon>Bacillota</taxon>
        <taxon>Bacilli</taxon>
        <taxon>Bacillales</taxon>
        <taxon>Bacillaceae</taxon>
        <taxon>Rossellomorea</taxon>
    </lineage>
</organism>
<gene>
    <name evidence="3" type="ORF">BHE18_00195</name>
    <name evidence="2" type="ORF">BHE18_21210</name>
    <name evidence="1" type="ORF">BHE18_22115</name>
</gene>
<dbReference type="Proteomes" id="UP000182062">
    <property type="component" value="Unassembled WGS sequence"/>
</dbReference>
<protein>
    <submittedName>
        <fullName evidence="1">Uncharacterized protein</fullName>
    </submittedName>
</protein>
<dbReference type="EMBL" id="MINN01000044">
    <property type="protein sequence ID" value="OIU72980.1"/>
    <property type="molecule type" value="Genomic_DNA"/>
</dbReference>
<accession>A0A1J6WTP7</accession>
<dbReference type="EMBL" id="MINN01000073">
    <property type="protein sequence ID" value="OIU72660.1"/>
    <property type="molecule type" value="Genomic_DNA"/>
</dbReference>
<name>A0A1J6WTP7_9BACI</name>
<reference evidence="1 4" key="1">
    <citation type="submission" date="2016-09" db="EMBL/GenBank/DDBJ databases">
        <title>Bacillus aquimaris SAMM genome sequence reveals colonization and biosurfactant production capacities.</title>
        <authorList>
            <person name="Waghmode S.R."/>
            <person name="Suryavanshi M.V."/>
        </authorList>
    </citation>
    <scope>NUCLEOTIDE SEQUENCE [LARGE SCALE GENOMIC DNA]</scope>
    <source>
        <strain evidence="1 4">SAMM</strain>
    </source>
</reference>
<evidence type="ECO:0000313" key="3">
    <source>
        <dbReference type="EMBL" id="OIU72980.1"/>
    </source>
</evidence>
<evidence type="ECO:0000313" key="2">
    <source>
        <dbReference type="EMBL" id="OIU72660.1"/>
    </source>
</evidence>
<feature type="non-terminal residue" evidence="1">
    <location>
        <position position="1"/>
    </location>
</feature>
<evidence type="ECO:0000313" key="1">
    <source>
        <dbReference type="EMBL" id="OIU71595.1"/>
    </source>
</evidence>
<dbReference type="AlphaFoldDB" id="A0A1J6WTP7"/>
<proteinExistence type="predicted"/>
<evidence type="ECO:0000313" key="4">
    <source>
        <dbReference type="Proteomes" id="UP000182062"/>
    </source>
</evidence>
<sequence length="75" mass="8201">KATFQQFLMRGTELSGISPGFPELSQSYRQVTHVLLTRPPLIKGKLGFPKSARLACIRHAASVRPEPGSNSPIKV</sequence>
<dbReference type="EMBL" id="MINN01000076">
    <property type="protein sequence ID" value="OIU71595.1"/>
    <property type="molecule type" value="Genomic_DNA"/>
</dbReference>
<keyword evidence="4" id="KW-1185">Reference proteome</keyword>
<comment type="caution">
    <text evidence="1">The sequence shown here is derived from an EMBL/GenBank/DDBJ whole genome shotgun (WGS) entry which is preliminary data.</text>
</comment>